<dbReference type="KEGG" id="apol:K9D25_16200"/>
<gene>
    <name evidence="1" type="ORF">K9D25_16200</name>
</gene>
<dbReference type="RefSeq" id="WP_244376662.1">
    <property type="nucleotide sequence ID" value="NZ_CP083239.1"/>
</dbReference>
<proteinExistence type="predicted"/>
<protein>
    <submittedName>
        <fullName evidence="1">Uncharacterized protein</fullName>
    </submittedName>
</protein>
<reference evidence="1" key="1">
    <citation type="submission" date="2021-09" db="EMBL/GenBank/DDBJ databases">
        <title>Network and meta-omics reveal the key degrader and cooperation patterns in an efficient 1,4-dioxane-degrading microbial community.</title>
        <authorList>
            <person name="Dai C."/>
        </authorList>
    </citation>
    <scope>NUCLEOTIDE SEQUENCE</scope>
    <source>
        <strain evidence="1">ZM13</strain>
    </source>
</reference>
<dbReference type="Proteomes" id="UP000831684">
    <property type="component" value="Chromosome"/>
</dbReference>
<accession>A0A9E7A0L5</accession>
<name>A0A9E7A0L5_9HYPH</name>
<evidence type="ECO:0000313" key="1">
    <source>
        <dbReference type="EMBL" id="UOK70258.1"/>
    </source>
</evidence>
<organism evidence="1 2">
    <name type="scientific">Ancylobacter polymorphus</name>
    <dbReference type="NCBI Taxonomy" id="223390"/>
    <lineage>
        <taxon>Bacteria</taxon>
        <taxon>Pseudomonadati</taxon>
        <taxon>Pseudomonadota</taxon>
        <taxon>Alphaproteobacteria</taxon>
        <taxon>Hyphomicrobiales</taxon>
        <taxon>Xanthobacteraceae</taxon>
        <taxon>Ancylobacter</taxon>
    </lineage>
</organism>
<dbReference type="EMBL" id="CP083239">
    <property type="protein sequence ID" value="UOK70258.1"/>
    <property type="molecule type" value="Genomic_DNA"/>
</dbReference>
<evidence type="ECO:0000313" key="2">
    <source>
        <dbReference type="Proteomes" id="UP000831684"/>
    </source>
</evidence>
<dbReference type="AlphaFoldDB" id="A0A9E7A0L5"/>
<sequence>MRILNARRLSLPPGRSGFLPLCRFDLEPVDGVAISGCSIVQAPDGRRLVYGPSGNGGTQTVNFSPAVRVAVIEEALGAVGIEPHDRRAA</sequence>